<evidence type="ECO:0000313" key="3">
    <source>
        <dbReference type="Proteomes" id="UP001462640"/>
    </source>
</evidence>
<feature type="transmembrane region" description="Helical" evidence="1">
    <location>
        <begin position="49"/>
        <end position="66"/>
    </location>
</feature>
<feature type="transmembrane region" description="Helical" evidence="1">
    <location>
        <begin position="207"/>
        <end position="231"/>
    </location>
</feature>
<accession>A0ABV0GE64</accession>
<feature type="transmembrane region" description="Helical" evidence="1">
    <location>
        <begin position="87"/>
        <end position="110"/>
    </location>
</feature>
<keyword evidence="1" id="KW-0472">Membrane</keyword>
<dbReference type="Proteomes" id="UP001462640">
    <property type="component" value="Unassembled WGS sequence"/>
</dbReference>
<evidence type="ECO:0000313" key="2">
    <source>
        <dbReference type="EMBL" id="MEO3713365.1"/>
    </source>
</evidence>
<feature type="transmembrane region" description="Helical" evidence="1">
    <location>
        <begin position="15"/>
        <end position="37"/>
    </location>
</feature>
<dbReference type="RefSeq" id="WP_347609736.1">
    <property type="nucleotide sequence ID" value="NZ_JBDPZC010000004.1"/>
</dbReference>
<evidence type="ECO:0000256" key="1">
    <source>
        <dbReference type="SAM" id="Phobius"/>
    </source>
</evidence>
<feature type="transmembrane region" description="Helical" evidence="1">
    <location>
        <begin position="584"/>
        <end position="603"/>
    </location>
</feature>
<keyword evidence="1" id="KW-0812">Transmembrane</keyword>
<dbReference type="EMBL" id="JBDPZC010000004">
    <property type="protein sequence ID" value="MEO3713365.1"/>
    <property type="molecule type" value="Genomic_DNA"/>
</dbReference>
<proteinExistence type="predicted"/>
<comment type="caution">
    <text evidence="2">The sequence shown here is derived from an EMBL/GenBank/DDBJ whole genome shotgun (WGS) entry which is preliminary data.</text>
</comment>
<sequence>MSINRDLFLGELRRFRLLAALLAGAHLLVLLFLNRMTDMQQQPHEVERLFMAVYMAGAFSLGLYQLGVYRRPSRWLWLLHRPLPHRAICFSIVAAAAVLLLVAVALPRLLMLAGVDLLTPRLVDSHHYLMPLHAWVLACTAWVAGVCTVLSPRPLAIVVAIVPVWLMWSFAESLPLLMLEIAGLVWLLAVAVSLFKPDREAPVRHPLLVVLGALPLQIGIGYALVVAAIGYEFVLMFAGMHSLNMPVPPAGGYTESQRMEPRELLAALLKLSADPRAPAWSEALARADGPQAPELEFTRLREYPVRHQAYQRRPLQWVDDKRHIEWTFSHDDLLFHGHDTRSGRAQGHWGVGGAGDLTPFPAVPLVIEQRFLLTSDRLYAIDRPSQTSREVLRLPPGEVFIAPPVFEPDGAHLIVVSSGGLRVHALAQGRAGAPLVQLQLPGLPFVQPMHTSSGHGSLSRLDHVKLGEGWLFGLTFGGFYNGDAIRQLLVHAGPEGQGEVIASRAISGDFDMLYENVGWWLSPLQYAVRELPHLLDEGRTLPPELLPARPPVAVAAALALHGLALLLALWWLQGTPLPARRRALWLLMVVLGGLPAALSLLLLERRLAPRPAKAVQAGPQPA</sequence>
<keyword evidence="3" id="KW-1185">Reference proteome</keyword>
<protein>
    <submittedName>
        <fullName evidence="2">Uncharacterized protein</fullName>
    </submittedName>
</protein>
<keyword evidence="1" id="KW-1133">Transmembrane helix</keyword>
<feature type="transmembrane region" description="Helical" evidence="1">
    <location>
        <begin position="177"/>
        <end position="195"/>
    </location>
</feature>
<feature type="transmembrane region" description="Helical" evidence="1">
    <location>
        <begin position="130"/>
        <end position="150"/>
    </location>
</feature>
<reference evidence="2 3" key="1">
    <citation type="submission" date="2024-05" db="EMBL/GenBank/DDBJ databases">
        <title>Roseateles sp. 2.12 16S ribosomal RNA gene Genome sequencing and assembly.</title>
        <authorList>
            <person name="Woo H."/>
        </authorList>
    </citation>
    <scope>NUCLEOTIDE SEQUENCE [LARGE SCALE GENOMIC DNA]</scope>
    <source>
        <strain evidence="2 3">2.12</strain>
    </source>
</reference>
<feature type="transmembrane region" description="Helical" evidence="1">
    <location>
        <begin position="155"/>
        <end position="171"/>
    </location>
</feature>
<name>A0ABV0GE64_9BURK</name>
<organism evidence="2 3">
    <name type="scientific">Roseateles flavus</name>
    <dbReference type="NCBI Taxonomy" id="3149041"/>
    <lineage>
        <taxon>Bacteria</taxon>
        <taxon>Pseudomonadati</taxon>
        <taxon>Pseudomonadota</taxon>
        <taxon>Betaproteobacteria</taxon>
        <taxon>Burkholderiales</taxon>
        <taxon>Sphaerotilaceae</taxon>
        <taxon>Roseateles</taxon>
    </lineage>
</organism>
<gene>
    <name evidence="2" type="ORF">ABDJ40_11380</name>
</gene>
<feature type="transmembrane region" description="Helical" evidence="1">
    <location>
        <begin position="552"/>
        <end position="572"/>
    </location>
</feature>